<evidence type="ECO:0000256" key="3">
    <source>
        <dbReference type="ARBA" id="ARBA00012991"/>
    </source>
</evidence>
<accession>A0A7C8MLS8</accession>
<dbReference type="PANTHER" id="PTHR22981:SF7">
    <property type="entry name" value="3-HYDROXYISOBUTYRATE DEHYDROGENASE, MITOCHONDRIAL"/>
    <property type="match status" value="1"/>
</dbReference>
<reference evidence="12 13" key="1">
    <citation type="submission" date="2020-01" db="EMBL/GenBank/DDBJ databases">
        <authorList>
            <consortium name="DOE Joint Genome Institute"/>
            <person name="Haridas S."/>
            <person name="Albert R."/>
            <person name="Binder M."/>
            <person name="Bloem J."/>
            <person name="Labutti K."/>
            <person name="Salamov A."/>
            <person name="Andreopoulos B."/>
            <person name="Baker S.E."/>
            <person name="Barry K."/>
            <person name="Bills G."/>
            <person name="Bluhm B.H."/>
            <person name="Cannon C."/>
            <person name="Castanera R."/>
            <person name="Culley D.E."/>
            <person name="Daum C."/>
            <person name="Ezra D."/>
            <person name="Gonzalez J.B."/>
            <person name="Henrissat B."/>
            <person name="Kuo A."/>
            <person name="Liang C."/>
            <person name="Lipzen A."/>
            <person name="Lutzoni F."/>
            <person name="Magnuson J."/>
            <person name="Mondo S."/>
            <person name="Nolan M."/>
            <person name="Ohm R."/>
            <person name="Pangilinan J."/>
            <person name="Park H.-J.H."/>
            <person name="Ramirez L."/>
            <person name="Alfaro M."/>
            <person name="Sun H."/>
            <person name="Tritt A."/>
            <person name="Yoshinaga Y."/>
            <person name="Zwiers L.-H.L."/>
            <person name="Turgeon B.G."/>
            <person name="Goodwin S.B."/>
            <person name="Spatafora J.W."/>
            <person name="Crous P.W."/>
            <person name="Grigoriev I.V."/>
        </authorList>
    </citation>
    <scope>NUCLEOTIDE SEQUENCE [LARGE SCALE GENOMIC DNA]</scope>
    <source>
        <strain evidence="12 13">CBS 611.86</strain>
    </source>
</reference>
<dbReference type="AlphaFoldDB" id="A0A7C8MLS8"/>
<evidence type="ECO:0000313" key="12">
    <source>
        <dbReference type="EMBL" id="KAF2876462.1"/>
    </source>
</evidence>
<feature type="domain" description="3-hydroxyisobutyrate dehydrogenase-like NAD-binding" evidence="11">
    <location>
        <begin position="171"/>
        <end position="287"/>
    </location>
</feature>
<dbReference type="GO" id="GO:0050661">
    <property type="term" value="F:NADP binding"/>
    <property type="evidence" value="ECO:0007669"/>
    <property type="project" value="InterPro"/>
</dbReference>
<dbReference type="Proteomes" id="UP000481861">
    <property type="component" value="Unassembled WGS sequence"/>
</dbReference>
<protein>
    <recommendedName>
        <fullName evidence="3">3-hydroxyisobutyrate dehydrogenase</fullName>
        <ecNumber evidence="3">1.1.1.31</ecNumber>
    </recommendedName>
</protein>
<evidence type="ECO:0000256" key="2">
    <source>
        <dbReference type="ARBA" id="ARBA00006013"/>
    </source>
</evidence>
<dbReference type="InterPro" id="IPR006115">
    <property type="entry name" value="6PGDH_NADP-bd"/>
</dbReference>
<dbReference type="OrthoDB" id="21615at2759"/>
<dbReference type="PIRSF" id="PIRSF000103">
    <property type="entry name" value="HIBADH"/>
    <property type="match status" value="1"/>
</dbReference>
<evidence type="ECO:0000256" key="1">
    <source>
        <dbReference type="ARBA" id="ARBA00005109"/>
    </source>
</evidence>
<keyword evidence="13" id="KW-1185">Reference proteome</keyword>
<dbReference type="GO" id="GO:0009083">
    <property type="term" value="P:branched-chain amino acid catabolic process"/>
    <property type="evidence" value="ECO:0007669"/>
    <property type="project" value="UniProtKB-KW"/>
</dbReference>
<keyword evidence="4" id="KW-0101">Branched-chain amino acid catabolism</keyword>
<comment type="pathway">
    <text evidence="1">Amino-acid degradation; L-valine degradation.</text>
</comment>
<dbReference type="EMBL" id="JAADJZ010000003">
    <property type="protein sequence ID" value="KAF2876462.1"/>
    <property type="molecule type" value="Genomic_DNA"/>
</dbReference>
<dbReference type="Pfam" id="PF14833">
    <property type="entry name" value="NAD_binding_11"/>
    <property type="match status" value="1"/>
</dbReference>
<keyword evidence="5" id="KW-0560">Oxidoreductase</keyword>
<dbReference type="SUPFAM" id="SSF48179">
    <property type="entry name" value="6-phosphogluconate dehydrogenase C-terminal domain-like"/>
    <property type="match status" value="1"/>
</dbReference>
<feature type="domain" description="6-phosphogluconate dehydrogenase NADP-binding" evidence="10">
    <location>
        <begin position="5"/>
        <end position="168"/>
    </location>
</feature>
<dbReference type="EC" id="1.1.1.31" evidence="3"/>
<feature type="active site" evidence="8">
    <location>
        <position position="177"/>
    </location>
</feature>
<evidence type="ECO:0000313" key="13">
    <source>
        <dbReference type="Proteomes" id="UP000481861"/>
    </source>
</evidence>
<dbReference type="InterPro" id="IPR008927">
    <property type="entry name" value="6-PGluconate_DH-like_C_sf"/>
</dbReference>
<evidence type="ECO:0000259" key="10">
    <source>
        <dbReference type="Pfam" id="PF03446"/>
    </source>
</evidence>
<dbReference type="Gene3D" id="1.10.1040.10">
    <property type="entry name" value="N-(1-d-carboxylethyl)-l-norvaline Dehydrogenase, domain 2"/>
    <property type="match status" value="1"/>
</dbReference>
<comment type="caution">
    <text evidence="12">The sequence shown here is derived from an EMBL/GenBank/DDBJ whole genome shotgun (WGS) entry which is preliminary data.</text>
</comment>
<dbReference type="GO" id="GO:0051287">
    <property type="term" value="F:NAD binding"/>
    <property type="evidence" value="ECO:0007669"/>
    <property type="project" value="InterPro"/>
</dbReference>
<dbReference type="GO" id="GO:0008442">
    <property type="term" value="F:3-hydroxyisobutyrate dehydrogenase activity"/>
    <property type="evidence" value="ECO:0007669"/>
    <property type="project" value="UniProtKB-EC"/>
</dbReference>
<dbReference type="SUPFAM" id="SSF51735">
    <property type="entry name" value="NAD(P)-binding Rossmann-fold domains"/>
    <property type="match status" value="1"/>
</dbReference>
<organism evidence="12 13">
    <name type="scientific">Massariosphaeria phaeospora</name>
    <dbReference type="NCBI Taxonomy" id="100035"/>
    <lineage>
        <taxon>Eukaryota</taxon>
        <taxon>Fungi</taxon>
        <taxon>Dikarya</taxon>
        <taxon>Ascomycota</taxon>
        <taxon>Pezizomycotina</taxon>
        <taxon>Dothideomycetes</taxon>
        <taxon>Pleosporomycetidae</taxon>
        <taxon>Pleosporales</taxon>
        <taxon>Pleosporales incertae sedis</taxon>
        <taxon>Massariosphaeria</taxon>
    </lineage>
</organism>
<sequence>MDERTIGYIGLGNAGYPMAACLAKKGHRLVVRDADPARGIKFVEDYPKCRVATSNPDSFQNCDVVITMLPNGKVVRDVLLGEQGIARNLKAGSVVIDTSSSAPDDTRELGAELSKLSVDLVDSPITQERLHAIDTGGATLMVGSDSPKALDKVLPILKDMSTHVFTMGGLGAGHTMKTLNNYVSVGSIIALCDALVAGKKLGLDPQTMIDVLNVGTGVNFSTKYSMKELKSYDTGYQLELLVKDVKIAKEVIEKSGFQSDLPKLALEYLEDSLKLVEKGADHSECLKSWEHRAGVEIDKTEKRDDLQAPKQVSSEEPILHLL</sequence>
<keyword evidence="6" id="KW-0520">NAD</keyword>
<feature type="region of interest" description="Disordered" evidence="9">
    <location>
        <begin position="302"/>
        <end position="322"/>
    </location>
</feature>
<evidence type="ECO:0000256" key="7">
    <source>
        <dbReference type="ARBA" id="ARBA00049197"/>
    </source>
</evidence>
<dbReference type="InterPro" id="IPR036291">
    <property type="entry name" value="NAD(P)-bd_dom_sf"/>
</dbReference>
<dbReference type="InterPro" id="IPR013328">
    <property type="entry name" value="6PGD_dom2"/>
</dbReference>
<dbReference type="InterPro" id="IPR029154">
    <property type="entry name" value="HIBADH-like_NADP-bd"/>
</dbReference>
<evidence type="ECO:0000256" key="6">
    <source>
        <dbReference type="ARBA" id="ARBA00023027"/>
    </source>
</evidence>
<dbReference type="PANTHER" id="PTHR22981">
    <property type="entry name" value="3-HYDROXYISOBUTYRATE DEHYDROGENASE-RELATED"/>
    <property type="match status" value="1"/>
</dbReference>
<evidence type="ECO:0000256" key="9">
    <source>
        <dbReference type="SAM" id="MobiDB-lite"/>
    </source>
</evidence>
<dbReference type="Pfam" id="PF03446">
    <property type="entry name" value="NAD_binding_2"/>
    <property type="match status" value="1"/>
</dbReference>
<comment type="similarity">
    <text evidence="2">Belongs to the HIBADH-related family. 3-hydroxyisobutyrate dehydrogenase subfamily.</text>
</comment>
<gene>
    <name evidence="12" type="ORF">BDV95DRAFT_226197</name>
</gene>
<evidence type="ECO:0000256" key="4">
    <source>
        <dbReference type="ARBA" id="ARBA00022456"/>
    </source>
</evidence>
<comment type="catalytic activity">
    <reaction evidence="7">
        <text>3-hydroxy-2-methylpropanoate + NAD(+) = 2-methyl-3-oxopropanoate + NADH + H(+)</text>
        <dbReference type="Rhea" id="RHEA:17681"/>
        <dbReference type="ChEBI" id="CHEBI:11805"/>
        <dbReference type="ChEBI" id="CHEBI:15378"/>
        <dbReference type="ChEBI" id="CHEBI:57540"/>
        <dbReference type="ChEBI" id="CHEBI:57700"/>
        <dbReference type="ChEBI" id="CHEBI:57945"/>
        <dbReference type="EC" id="1.1.1.31"/>
    </reaction>
</comment>
<evidence type="ECO:0000259" key="11">
    <source>
        <dbReference type="Pfam" id="PF14833"/>
    </source>
</evidence>
<dbReference type="Gene3D" id="3.40.50.720">
    <property type="entry name" value="NAD(P)-binding Rossmann-like Domain"/>
    <property type="match status" value="1"/>
</dbReference>
<name>A0A7C8MLS8_9PLEO</name>
<evidence type="ECO:0000256" key="8">
    <source>
        <dbReference type="PIRSR" id="PIRSR000103-1"/>
    </source>
</evidence>
<evidence type="ECO:0000256" key="5">
    <source>
        <dbReference type="ARBA" id="ARBA00023002"/>
    </source>
</evidence>
<dbReference type="InterPro" id="IPR015815">
    <property type="entry name" value="HIBADH-related"/>
</dbReference>
<proteinExistence type="inferred from homology"/>